<dbReference type="AlphaFoldDB" id="A0A8K0TLA8"/>
<dbReference type="InterPro" id="IPR036864">
    <property type="entry name" value="Zn2-C6_fun-type_DNA-bd_sf"/>
</dbReference>
<feature type="domain" description="Zn(2)-C6 fungal-type" evidence="3">
    <location>
        <begin position="59"/>
        <end position="88"/>
    </location>
</feature>
<feature type="compositionally biased region" description="Polar residues" evidence="2">
    <location>
        <begin position="203"/>
        <end position="212"/>
    </location>
</feature>
<reference evidence="4" key="1">
    <citation type="journal article" date="2021" name="Nat. Commun.">
        <title>Genetic determinants of endophytism in the Arabidopsis root mycobiome.</title>
        <authorList>
            <person name="Mesny F."/>
            <person name="Miyauchi S."/>
            <person name="Thiergart T."/>
            <person name="Pickel B."/>
            <person name="Atanasova L."/>
            <person name="Karlsson M."/>
            <person name="Huettel B."/>
            <person name="Barry K.W."/>
            <person name="Haridas S."/>
            <person name="Chen C."/>
            <person name="Bauer D."/>
            <person name="Andreopoulos W."/>
            <person name="Pangilinan J."/>
            <person name="LaButti K."/>
            <person name="Riley R."/>
            <person name="Lipzen A."/>
            <person name="Clum A."/>
            <person name="Drula E."/>
            <person name="Henrissat B."/>
            <person name="Kohler A."/>
            <person name="Grigoriev I.V."/>
            <person name="Martin F.M."/>
            <person name="Hacquard S."/>
        </authorList>
    </citation>
    <scope>NUCLEOTIDE SEQUENCE</scope>
    <source>
        <strain evidence="4">MPI-CAGE-AT-0016</strain>
    </source>
</reference>
<feature type="region of interest" description="Disordered" evidence="2">
    <location>
        <begin position="335"/>
        <end position="361"/>
    </location>
</feature>
<dbReference type="SUPFAM" id="SSF57701">
    <property type="entry name" value="Zn2/Cys6 DNA-binding domain"/>
    <property type="match status" value="1"/>
</dbReference>
<feature type="compositionally biased region" description="Low complexity" evidence="2">
    <location>
        <begin position="431"/>
        <end position="444"/>
    </location>
</feature>
<name>A0A8K0TLA8_9PEZI</name>
<keyword evidence="1" id="KW-0539">Nucleus</keyword>
<evidence type="ECO:0000313" key="4">
    <source>
        <dbReference type="EMBL" id="KAH7363571.1"/>
    </source>
</evidence>
<feature type="region of interest" description="Disordered" evidence="2">
    <location>
        <begin position="473"/>
        <end position="508"/>
    </location>
</feature>
<dbReference type="Gene3D" id="4.10.240.10">
    <property type="entry name" value="Zn(2)-C6 fungal-type DNA-binding domain"/>
    <property type="match status" value="1"/>
</dbReference>
<evidence type="ECO:0000256" key="2">
    <source>
        <dbReference type="SAM" id="MobiDB-lite"/>
    </source>
</evidence>
<dbReference type="Pfam" id="PF00172">
    <property type="entry name" value="Zn_clus"/>
    <property type="match status" value="1"/>
</dbReference>
<feature type="compositionally biased region" description="Pro residues" evidence="2">
    <location>
        <begin position="1"/>
        <end position="10"/>
    </location>
</feature>
<dbReference type="PROSITE" id="PS00463">
    <property type="entry name" value="ZN2_CY6_FUNGAL_1"/>
    <property type="match status" value="1"/>
</dbReference>
<organism evidence="4 5">
    <name type="scientific">Plectosphaerella cucumerina</name>
    <dbReference type="NCBI Taxonomy" id="40658"/>
    <lineage>
        <taxon>Eukaryota</taxon>
        <taxon>Fungi</taxon>
        <taxon>Dikarya</taxon>
        <taxon>Ascomycota</taxon>
        <taxon>Pezizomycotina</taxon>
        <taxon>Sordariomycetes</taxon>
        <taxon>Hypocreomycetidae</taxon>
        <taxon>Glomerellales</taxon>
        <taxon>Plectosphaerellaceae</taxon>
        <taxon>Plectosphaerella</taxon>
    </lineage>
</organism>
<protein>
    <recommendedName>
        <fullName evidence="3">Zn(2)-C6 fungal-type domain-containing protein</fullName>
    </recommendedName>
</protein>
<keyword evidence="5" id="KW-1185">Reference proteome</keyword>
<dbReference type="Proteomes" id="UP000813385">
    <property type="component" value="Unassembled WGS sequence"/>
</dbReference>
<dbReference type="OrthoDB" id="5244761at2759"/>
<dbReference type="PROSITE" id="PS50048">
    <property type="entry name" value="ZN2_CY6_FUNGAL_2"/>
    <property type="match status" value="1"/>
</dbReference>
<dbReference type="GO" id="GO:0000981">
    <property type="term" value="F:DNA-binding transcription factor activity, RNA polymerase II-specific"/>
    <property type="evidence" value="ECO:0007669"/>
    <property type="project" value="InterPro"/>
</dbReference>
<evidence type="ECO:0000256" key="1">
    <source>
        <dbReference type="ARBA" id="ARBA00023242"/>
    </source>
</evidence>
<accession>A0A8K0TLA8</accession>
<dbReference type="CDD" id="cd00067">
    <property type="entry name" value="GAL4"/>
    <property type="match status" value="1"/>
</dbReference>
<dbReference type="GO" id="GO:0008270">
    <property type="term" value="F:zinc ion binding"/>
    <property type="evidence" value="ECO:0007669"/>
    <property type="project" value="InterPro"/>
</dbReference>
<dbReference type="InterPro" id="IPR053181">
    <property type="entry name" value="EcdB-like_regulator"/>
</dbReference>
<feature type="region of interest" description="Disordered" evidence="2">
    <location>
        <begin position="154"/>
        <end position="212"/>
    </location>
</feature>
<feature type="compositionally biased region" description="Pro residues" evidence="2">
    <location>
        <begin position="29"/>
        <end position="45"/>
    </location>
</feature>
<dbReference type="PANTHER" id="PTHR47785:SF4">
    <property type="entry name" value="ZN(II)2CYS6 TRANSCRIPTION FACTOR (EUROFUNG)"/>
    <property type="match status" value="1"/>
</dbReference>
<dbReference type="EMBL" id="JAGPXD010000003">
    <property type="protein sequence ID" value="KAH7363571.1"/>
    <property type="molecule type" value="Genomic_DNA"/>
</dbReference>
<feature type="region of interest" description="Disordered" evidence="2">
    <location>
        <begin position="1"/>
        <end position="51"/>
    </location>
</feature>
<feature type="compositionally biased region" description="Polar residues" evidence="2">
    <location>
        <begin position="348"/>
        <end position="361"/>
    </location>
</feature>
<dbReference type="InterPro" id="IPR001138">
    <property type="entry name" value="Zn2Cys6_DnaBD"/>
</dbReference>
<feature type="compositionally biased region" description="Polar residues" evidence="2">
    <location>
        <begin position="473"/>
        <end position="495"/>
    </location>
</feature>
<dbReference type="PANTHER" id="PTHR47785">
    <property type="entry name" value="ZN(II)2CYS6 TRANSCRIPTION FACTOR (EUROFUNG)-RELATED-RELATED"/>
    <property type="match status" value="1"/>
</dbReference>
<sequence length="890" mass="98824">MSFDGPPPMPSSAGYSSKFPLPVQQQQQQPPPPPPQPIPYEPHPYQPETGFSNHHFPQACDYCRQLKARCDKKKPCMTCREKGAECVYRESIPKPSVVPPLPLVNLDRTDMRVRSDKSQADILDGINDLKRIMEAGFSSFHERINNLERPRGLASQSVKLRHDAETAATSGASHTPTAPMPLPPTPMADDPCPYPDNAAVSHQAPQPFTQNDTPQTVYTPADDAHMTHDDHLNAQMEEDDEEDAMEHPLSDMRPGETSIPLHHTTSAGHLLASPSIKKLTQHFLERKNIHSGDFPQWIEERRGILRLYGRGEDHGRGESATTDYGHVEVEIDTYSEPGSSPADWGRLGSTSPQTSADYKSSTLNSWRQPDYRKETVMRYVKSCEANVLGMHPIICKGSLHSYADQLLEETAQRIVKTAIGKRNRSSRDKSASPGSRPGAPSRSPETAVILAAIALGKLSPDRGNIADVTSSETTYGHTASPAQEVSLAHSQSSGFMSPRESGPNRRQSWQSSWAGLGLATDIVGNQVGGFTIQHIQANILIALYYGEIGYVIQSSKYIQNASWALQVNIRRNLPRLNHECSTKMDKTGVMVPPPKQKPKDRLLLMTFWTDIVVELSSPQSGILSYEELTPYPDPVLDYGERVAASYLAQLHIRKKLNYISKTFYSEDPRPVDVNGHDTIKVTVNEVRNSIRMNSESESSSWLYRKFRFEERGPPASDMLSARLRAKYWGFQVLCTRPFAKKILDFSCQLEDGYPEIVGFVKDGINALIASTKAFQNLGTDRLLLTNFFGTAIAQWGNLLVLAACHRDRFLGKFVNEAELRLLFDRTISWISKVAQPSSSLAVAIRMLDDLRNNNFAPPSTAEANKVSRSFSSSTMGGALKLFTCAPTEPP</sequence>
<feature type="region of interest" description="Disordered" evidence="2">
    <location>
        <begin position="417"/>
        <end position="444"/>
    </location>
</feature>
<dbReference type="SMART" id="SM00066">
    <property type="entry name" value="GAL4"/>
    <property type="match status" value="1"/>
</dbReference>
<evidence type="ECO:0000259" key="3">
    <source>
        <dbReference type="PROSITE" id="PS50048"/>
    </source>
</evidence>
<evidence type="ECO:0000313" key="5">
    <source>
        <dbReference type="Proteomes" id="UP000813385"/>
    </source>
</evidence>
<comment type="caution">
    <text evidence="4">The sequence shown here is derived from an EMBL/GenBank/DDBJ whole genome shotgun (WGS) entry which is preliminary data.</text>
</comment>
<proteinExistence type="predicted"/>
<gene>
    <name evidence="4" type="ORF">B0T11DRAFT_353915</name>
</gene>